<accession>A0A6G7KDD2</accession>
<dbReference type="AlphaFoldDB" id="A0A6G7KDD2"/>
<reference evidence="1 2" key="1">
    <citation type="journal article" date="2017" name="Int. J. Syst. Evol. Microbiol.">
        <title>Jeotgalibaca porci sp. nov. and Jeotgalibaca arthritidis sp. nov., isolated from pigs, and emended description of the genus Jeotgalibaca.</title>
        <authorList>
            <person name="Zamora L."/>
            <person name="Perez-Sancho M."/>
            <person name="Dominguez L."/>
            <person name="Fernandez-Garayzabal J.F."/>
            <person name="Vela A.I."/>
        </authorList>
    </citation>
    <scope>NUCLEOTIDE SEQUENCE [LARGE SCALE GENOMIC DNA]</scope>
    <source>
        <strain evidence="1 2">CECT 9157</strain>
    </source>
</reference>
<dbReference type="InterPro" id="IPR025716">
    <property type="entry name" value="Post-transcriptional_regulator"/>
</dbReference>
<organism evidence="1 2">
    <name type="scientific">Jeotgalibaca arthritidis</name>
    <dbReference type="NCBI Taxonomy" id="1868794"/>
    <lineage>
        <taxon>Bacteria</taxon>
        <taxon>Bacillati</taxon>
        <taxon>Bacillota</taxon>
        <taxon>Bacilli</taxon>
        <taxon>Lactobacillales</taxon>
        <taxon>Carnobacteriaceae</taxon>
        <taxon>Jeotgalibaca</taxon>
    </lineage>
</organism>
<protein>
    <submittedName>
        <fullName evidence="1">Post-transcriptional regulator</fullName>
    </submittedName>
</protein>
<name>A0A6G7KDD2_9LACT</name>
<evidence type="ECO:0000313" key="1">
    <source>
        <dbReference type="EMBL" id="QII83194.1"/>
    </source>
</evidence>
<dbReference type="Proteomes" id="UP000501451">
    <property type="component" value="Chromosome"/>
</dbReference>
<proteinExistence type="predicted"/>
<gene>
    <name evidence="1" type="ORF">G7057_10105</name>
</gene>
<dbReference type="Pfam" id="PF13797">
    <property type="entry name" value="Post_transc_reg"/>
    <property type="match status" value="1"/>
</dbReference>
<dbReference type="RefSeq" id="WP_166164221.1">
    <property type="nucleotide sequence ID" value="NZ_JBHABJ010000178.1"/>
</dbReference>
<dbReference type="KEGG" id="jar:G7057_10105"/>
<keyword evidence="2" id="KW-1185">Reference proteome</keyword>
<sequence>MAEENTDFYEELRPWFELKVSEFSKEGYSNIETDDLILCFKSFVWKHSIPSYYYQQVADILNASVNQYFDYKSLEAQVYNVSSLEEINFEEFF</sequence>
<evidence type="ECO:0000313" key="2">
    <source>
        <dbReference type="Proteomes" id="UP000501451"/>
    </source>
</evidence>
<dbReference type="EMBL" id="CP049740">
    <property type="protein sequence ID" value="QII83194.1"/>
    <property type="molecule type" value="Genomic_DNA"/>
</dbReference>